<keyword evidence="4" id="KW-0964">Secreted</keyword>
<dbReference type="Proteomes" id="UP001187415">
    <property type="component" value="Unassembled WGS sequence"/>
</dbReference>
<evidence type="ECO:0000256" key="6">
    <source>
        <dbReference type="ARBA" id="ARBA00023118"/>
    </source>
</evidence>
<dbReference type="PANTHER" id="PTHR11691">
    <property type="entry name" value="TYPE I INTERFERON"/>
    <property type="match status" value="1"/>
</dbReference>
<evidence type="ECO:0000256" key="1">
    <source>
        <dbReference type="ARBA" id="ARBA00004613"/>
    </source>
</evidence>
<keyword evidence="6" id="KW-0051">Antiviral defense</keyword>
<dbReference type="GO" id="GO:0051607">
    <property type="term" value="P:defense response to virus"/>
    <property type="evidence" value="ECO:0007669"/>
    <property type="project" value="UniProtKB-KW"/>
</dbReference>
<keyword evidence="9" id="KW-1185">Reference proteome</keyword>
<dbReference type="SUPFAM" id="SSF47266">
    <property type="entry name" value="4-helical cytokines"/>
    <property type="match status" value="1"/>
</dbReference>
<dbReference type="EMBL" id="JAUPFM010000013">
    <property type="protein sequence ID" value="KAK2833969.1"/>
    <property type="molecule type" value="Genomic_DNA"/>
</dbReference>
<dbReference type="Gene3D" id="1.20.1250.10">
    <property type="match status" value="1"/>
</dbReference>
<dbReference type="AlphaFoldDB" id="A0AA88MBK4"/>
<dbReference type="InterPro" id="IPR009079">
    <property type="entry name" value="4_helix_cytokine-like_core"/>
</dbReference>
<sequence length="169" mass="18868">MVVTMPTCTVPGTVVQSAHHLLRDMGGAFPVHCVQYNANISFPDSAFPASAAERPECRQALCVVYKFLEGAGKVFGAQDLTVREGGLNWDEEKLDNFQNLQYRLLQDGKCLSSVDSLDVFSSYFNNVTAVLQQQESATCGWMALRRDLLWVLKSALQKYHNCFTWPKAP</sequence>
<comment type="caution">
    <text evidence="8">The sequence shown here is derived from an EMBL/GenBank/DDBJ whole genome shotgun (WGS) entry which is preliminary data.</text>
</comment>
<organism evidence="8 9">
    <name type="scientific">Channa striata</name>
    <name type="common">Snakehead murrel</name>
    <name type="synonym">Ophicephalus striatus</name>
    <dbReference type="NCBI Taxonomy" id="64152"/>
    <lineage>
        <taxon>Eukaryota</taxon>
        <taxon>Metazoa</taxon>
        <taxon>Chordata</taxon>
        <taxon>Craniata</taxon>
        <taxon>Vertebrata</taxon>
        <taxon>Euteleostomi</taxon>
        <taxon>Actinopterygii</taxon>
        <taxon>Neopterygii</taxon>
        <taxon>Teleostei</taxon>
        <taxon>Neoteleostei</taxon>
        <taxon>Acanthomorphata</taxon>
        <taxon>Anabantaria</taxon>
        <taxon>Anabantiformes</taxon>
        <taxon>Channoidei</taxon>
        <taxon>Channidae</taxon>
        <taxon>Channa</taxon>
    </lineage>
</organism>
<protein>
    <submittedName>
        <fullName evidence="8">Uncharacterized protein</fullName>
    </submittedName>
</protein>
<accession>A0AA88MBK4</accession>
<comment type="subcellular location">
    <subcellularLocation>
        <location evidence="1">Secreted</location>
    </subcellularLocation>
</comment>
<keyword evidence="3" id="KW-0202">Cytokine</keyword>
<proteinExistence type="inferred from homology"/>
<gene>
    <name evidence="8" type="ORF">Q5P01_017858</name>
</gene>
<dbReference type="InterPro" id="IPR000471">
    <property type="entry name" value="Interferon_alpha/beta/delta"/>
</dbReference>
<dbReference type="GO" id="GO:0006955">
    <property type="term" value="P:immune response"/>
    <property type="evidence" value="ECO:0007669"/>
    <property type="project" value="UniProtKB-ARBA"/>
</dbReference>
<dbReference type="Pfam" id="PF00143">
    <property type="entry name" value="Interferon"/>
    <property type="match status" value="1"/>
</dbReference>
<dbReference type="GO" id="GO:0005126">
    <property type="term" value="F:cytokine receptor binding"/>
    <property type="evidence" value="ECO:0007669"/>
    <property type="project" value="InterPro"/>
</dbReference>
<evidence type="ECO:0000256" key="7">
    <source>
        <dbReference type="ARBA" id="ARBA00023157"/>
    </source>
</evidence>
<dbReference type="GO" id="GO:0005125">
    <property type="term" value="F:cytokine activity"/>
    <property type="evidence" value="ECO:0007669"/>
    <property type="project" value="UniProtKB-KW"/>
</dbReference>
<evidence type="ECO:0000313" key="9">
    <source>
        <dbReference type="Proteomes" id="UP001187415"/>
    </source>
</evidence>
<keyword evidence="7" id="KW-1015">Disulfide bond</keyword>
<dbReference type="PANTHER" id="PTHR11691:SF73">
    <property type="entry name" value="INTERFERON BETA"/>
    <property type="match status" value="1"/>
</dbReference>
<comment type="similarity">
    <text evidence="2">Belongs to the alpha/beta interferon family.</text>
</comment>
<dbReference type="GO" id="GO:0005615">
    <property type="term" value="C:extracellular space"/>
    <property type="evidence" value="ECO:0007669"/>
    <property type="project" value="UniProtKB-KW"/>
</dbReference>
<evidence type="ECO:0000256" key="2">
    <source>
        <dbReference type="ARBA" id="ARBA00011033"/>
    </source>
</evidence>
<evidence type="ECO:0000256" key="4">
    <source>
        <dbReference type="ARBA" id="ARBA00022525"/>
    </source>
</evidence>
<evidence type="ECO:0000256" key="3">
    <source>
        <dbReference type="ARBA" id="ARBA00022514"/>
    </source>
</evidence>
<evidence type="ECO:0000256" key="5">
    <source>
        <dbReference type="ARBA" id="ARBA00022729"/>
    </source>
</evidence>
<evidence type="ECO:0000313" key="8">
    <source>
        <dbReference type="EMBL" id="KAK2833969.1"/>
    </source>
</evidence>
<name>A0AA88MBK4_CHASR</name>
<keyword evidence="5" id="KW-0732">Signal</keyword>
<reference evidence="8" key="1">
    <citation type="submission" date="2023-07" db="EMBL/GenBank/DDBJ databases">
        <title>Chromosome-level Genome Assembly of Striped Snakehead (Channa striata).</title>
        <authorList>
            <person name="Liu H."/>
        </authorList>
    </citation>
    <scope>NUCLEOTIDE SEQUENCE</scope>
    <source>
        <strain evidence="8">Gz</strain>
        <tissue evidence="8">Muscle</tissue>
    </source>
</reference>